<dbReference type="AlphaFoldDB" id="A0AAP5BNA2"/>
<proteinExistence type="predicted"/>
<sequence>MPLTASSPAQHAMARFPYFARYVFFTDRQNLSRLPELCARSAKQFHGLDVGTGPLPDKSILRRRAAVRPSTDTGLGATSSAASKGTTVTRAVFLPGR</sequence>
<evidence type="ECO:0000313" key="1">
    <source>
        <dbReference type="EMBL" id="MDQ6413757.1"/>
    </source>
</evidence>
<dbReference type="EMBL" id="JAMXWF010000068">
    <property type="protein sequence ID" value="MDQ6413757.1"/>
    <property type="molecule type" value="Genomic_DNA"/>
</dbReference>
<dbReference type="Proteomes" id="UP001242288">
    <property type="component" value="Unassembled WGS sequence"/>
</dbReference>
<evidence type="ECO:0000313" key="2">
    <source>
        <dbReference type="Proteomes" id="UP001242288"/>
    </source>
</evidence>
<protein>
    <submittedName>
        <fullName evidence="1">Uncharacterized protein</fullName>
    </submittedName>
</protein>
<gene>
    <name evidence="1" type="ORF">NIE36_42275</name>
</gene>
<name>A0AAP5BNA2_9BURK</name>
<accession>A0AAP5BNA2</accession>
<organism evidence="1 2">
    <name type="scientific">Paraburkholderia madseniana</name>
    <dbReference type="NCBI Taxonomy" id="2599607"/>
    <lineage>
        <taxon>Bacteria</taxon>
        <taxon>Pseudomonadati</taxon>
        <taxon>Pseudomonadota</taxon>
        <taxon>Betaproteobacteria</taxon>
        <taxon>Burkholderiales</taxon>
        <taxon>Burkholderiaceae</taxon>
        <taxon>Paraburkholderia</taxon>
    </lineage>
</organism>
<comment type="caution">
    <text evidence="1">The sequence shown here is derived from an EMBL/GenBank/DDBJ whole genome shotgun (WGS) entry which is preliminary data.</text>
</comment>
<reference evidence="1" key="1">
    <citation type="submission" date="2022-06" db="EMBL/GenBank/DDBJ databases">
        <title>PHB producers.</title>
        <authorList>
            <person name="Besaury L."/>
        </authorList>
    </citation>
    <scope>NUCLEOTIDE SEQUENCE</scope>
    <source>
        <strain evidence="1">SEWS6</strain>
    </source>
</reference>